<dbReference type="PANTHER" id="PTHR22826">
    <property type="entry name" value="RHO GUANINE EXCHANGE FACTOR-RELATED"/>
    <property type="match status" value="1"/>
</dbReference>
<sequence>MKRQLPKILFNSFRSTKKRQKAPALEIENFEVEDNDSQPKLLSSSQFYTDFMDWEGGGEGESCCSCGDEDDNQTSSSSSQRSKHDKKEKNNNKNIISPIDSPPNSSSCVSLPRAKFPLKSSCSPLSSPISAGPMEKCLGGGERTYVRELAEIIHHYIQPLEALEFTSNNGTTTNSHNNILPGQSNILFGNIRELKYQLLLKELVRHCPNAGQSLQHVQTALTSMLELLAQINADMEQLHILGYPGDLRLLGSLRLRTECDVSIYKRSKSASAGGVNGGRRNGIKGKQQRRHL</sequence>
<dbReference type="Gene3D" id="1.20.900.10">
    <property type="entry name" value="Dbl homology (DH) domain"/>
    <property type="match status" value="1"/>
</dbReference>
<keyword evidence="4" id="KW-1185">Reference proteome</keyword>
<dbReference type="SUPFAM" id="SSF48065">
    <property type="entry name" value="DBL homology domain (DH-domain)"/>
    <property type="match status" value="1"/>
</dbReference>
<dbReference type="PROSITE" id="PS50010">
    <property type="entry name" value="DH_2"/>
    <property type="match status" value="1"/>
</dbReference>
<proteinExistence type="predicted"/>
<dbReference type="InterPro" id="IPR035899">
    <property type="entry name" value="DBL_dom_sf"/>
</dbReference>
<dbReference type="GO" id="GO:0005737">
    <property type="term" value="C:cytoplasm"/>
    <property type="evidence" value="ECO:0007669"/>
    <property type="project" value="TreeGrafter"/>
</dbReference>
<feature type="domain" description="DH" evidence="3">
    <location>
        <begin position="192"/>
        <end position="234"/>
    </location>
</feature>
<keyword evidence="1" id="KW-0344">Guanine-nucleotide releasing factor</keyword>
<dbReference type="InterPro" id="IPR051336">
    <property type="entry name" value="RhoGEF_Guanine_NuclExch_SF"/>
</dbReference>
<reference evidence="5" key="1">
    <citation type="submission" date="2022-11" db="UniProtKB">
        <authorList>
            <consortium name="WormBaseParasite"/>
        </authorList>
    </citation>
    <scope>IDENTIFICATION</scope>
</reference>
<dbReference type="InterPro" id="IPR000219">
    <property type="entry name" value="DH_dom"/>
</dbReference>
<dbReference type="PANTHER" id="PTHR22826:SF211">
    <property type="entry name" value="LD43457P"/>
    <property type="match status" value="1"/>
</dbReference>
<dbReference type="Proteomes" id="UP000887561">
    <property type="component" value="Unplaced"/>
</dbReference>
<accession>A0A915LHM4</accession>
<feature type="region of interest" description="Disordered" evidence="2">
    <location>
        <begin position="269"/>
        <end position="292"/>
    </location>
</feature>
<dbReference type="GO" id="GO:0005085">
    <property type="term" value="F:guanyl-nucleotide exchange factor activity"/>
    <property type="evidence" value="ECO:0007669"/>
    <property type="project" value="UniProtKB-KW"/>
</dbReference>
<evidence type="ECO:0000259" key="3">
    <source>
        <dbReference type="PROSITE" id="PS50010"/>
    </source>
</evidence>
<evidence type="ECO:0000313" key="5">
    <source>
        <dbReference type="WBParaSite" id="scaffold1231_cov197.g2715"/>
    </source>
</evidence>
<evidence type="ECO:0000256" key="1">
    <source>
        <dbReference type="ARBA" id="ARBA00022658"/>
    </source>
</evidence>
<feature type="region of interest" description="Disordered" evidence="2">
    <location>
        <begin position="1"/>
        <end position="22"/>
    </location>
</feature>
<dbReference type="WBParaSite" id="scaffold1231_cov197.g2715">
    <property type="protein sequence ID" value="scaffold1231_cov197.g2715"/>
    <property type="gene ID" value="scaffold1231_cov197.g2715"/>
</dbReference>
<evidence type="ECO:0000256" key="2">
    <source>
        <dbReference type="SAM" id="MobiDB-lite"/>
    </source>
</evidence>
<evidence type="ECO:0000313" key="4">
    <source>
        <dbReference type="Proteomes" id="UP000887561"/>
    </source>
</evidence>
<feature type="compositionally biased region" description="Low complexity" evidence="2">
    <location>
        <begin position="92"/>
        <end position="107"/>
    </location>
</feature>
<dbReference type="AlphaFoldDB" id="A0A915LHM4"/>
<protein>
    <submittedName>
        <fullName evidence="5">DH domain-containing protein</fullName>
    </submittedName>
</protein>
<feature type="region of interest" description="Disordered" evidence="2">
    <location>
        <begin position="62"/>
        <end position="110"/>
    </location>
</feature>
<name>A0A915LHM4_MELJA</name>
<organism evidence="4 5">
    <name type="scientific">Meloidogyne javanica</name>
    <name type="common">Root-knot nematode worm</name>
    <dbReference type="NCBI Taxonomy" id="6303"/>
    <lineage>
        <taxon>Eukaryota</taxon>
        <taxon>Metazoa</taxon>
        <taxon>Ecdysozoa</taxon>
        <taxon>Nematoda</taxon>
        <taxon>Chromadorea</taxon>
        <taxon>Rhabditida</taxon>
        <taxon>Tylenchina</taxon>
        <taxon>Tylenchomorpha</taxon>
        <taxon>Tylenchoidea</taxon>
        <taxon>Meloidogynidae</taxon>
        <taxon>Meloidogyninae</taxon>
        <taxon>Meloidogyne</taxon>
        <taxon>Meloidogyne incognita group</taxon>
    </lineage>
</organism>
<feature type="compositionally biased region" description="Basic residues" evidence="2">
    <location>
        <begin position="281"/>
        <end position="292"/>
    </location>
</feature>